<reference evidence="2" key="1">
    <citation type="journal article" date="2022" name="bioRxiv">
        <title>Sequencing and chromosome-scale assembly of the giantPleurodeles waltlgenome.</title>
        <authorList>
            <person name="Brown T."/>
            <person name="Elewa A."/>
            <person name="Iarovenko S."/>
            <person name="Subramanian E."/>
            <person name="Araus A.J."/>
            <person name="Petzold A."/>
            <person name="Susuki M."/>
            <person name="Suzuki K.-i.T."/>
            <person name="Hayashi T."/>
            <person name="Toyoda A."/>
            <person name="Oliveira C."/>
            <person name="Osipova E."/>
            <person name="Leigh N.D."/>
            <person name="Simon A."/>
            <person name="Yun M.H."/>
        </authorList>
    </citation>
    <scope>NUCLEOTIDE SEQUENCE</scope>
    <source>
        <strain evidence="2">20211129_DDA</strain>
        <tissue evidence="2">Liver</tissue>
    </source>
</reference>
<comment type="caution">
    <text evidence="2">The sequence shown here is derived from an EMBL/GenBank/DDBJ whole genome shotgun (WGS) entry which is preliminary data.</text>
</comment>
<gene>
    <name evidence="2" type="ORF">NDU88_007809</name>
</gene>
<dbReference type="Proteomes" id="UP001066276">
    <property type="component" value="Chromosome 9"/>
</dbReference>
<feature type="region of interest" description="Disordered" evidence="1">
    <location>
        <begin position="51"/>
        <end position="76"/>
    </location>
</feature>
<name>A0AAV7NBA4_PLEWA</name>
<proteinExistence type="predicted"/>
<keyword evidence="3" id="KW-1185">Reference proteome</keyword>
<dbReference type="AlphaFoldDB" id="A0AAV7NBA4"/>
<organism evidence="2 3">
    <name type="scientific">Pleurodeles waltl</name>
    <name type="common">Iberian ribbed newt</name>
    <dbReference type="NCBI Taxonomy" id="8319"/>
    <lineage>
        <taxon>Eukaryota</taxon>
        <taxon>Metazoa</taxon>
        <taxon>Chordata</taxon>
        <taxon>Craniata</taxon>
        <taxon>Vertebrata</taxon>
        <taxon>Euteleostomi</taxon>
        <taxon>Amphibia</taxon>
        <taxon>Batrachia</taxon>
        <taxon>Caudata</taxon>
        <taxon>Salamandroidea</taxon>
        <taxon>Salamandridae</taxon>
        <taxon>Pleurodelinae</taxon>
        <taxon>Pleurodeles</taxon>
    </lineage>
</organism>
<protein>
    <submittedName>
        <fullName evidence="2">Uncharacterized protein</fullName>
    </submittedName>
</protein>
<evidence type="ECO:0000256" key="1">
    <source>
        <dbReference type="SAM" id="MobiDB-lite"/>
    </source>
</evidence>
<evidence type="ECO:0000313" key="2">
    <source>
        <dbReference type="EMBL" id="KAJ1110458.1"/>
    </source>
</evidence>
<sequence>MGRVSGAACLVPDIFCFDALRSLRFLTDLARVVAFEGCWALRSRCAWRPPAAESGGDLGRAFPPPDPHLLLPDAAGLPEHTERDRAAWAAVTGPGASGCARGSSRWWGYPRGVHGSVPAHAVGAEAENLTPLPRTCKKRRPAQ</sequence>
<accession>A0AAV7NBA4</accession>
<dbReference type="EMBL" id="JANPWB010000013">
    <property type="protein sequence ID" value="KAJ1110458.1"/>
    <property type="molecule type" value="Genomic_DNA"/>
</dbReference>
<evidence type="ECO:0000313" key="3">
    <source>
        <dbReference type="Proteomes" id="UP001066276"/>
    </source>
</evidence>